<reference evidence="3" key="1">
    <citation type="submission" date="2020-11" db="EMBL/GenBank/DDBJ databases">
        <title>Isolation and identification of active actinomycetes.</title>
        <authorList>
            <person name="Sun X."/>
        </authorList>
    </citation>
    <scope>NUCLEOTIDE SEQUENCE</scope>
    <source>
        <strain evidence="3">NEAU-A11</strain>
    </source>
</reference>
<dbReference type="Proteomes" id="UP000598146">
    <property type="component" value="Unassembled WGS sequence"/>
</dbReference>
<keyword evidence="4" id="KW-1185">Reference proteome</keyword>
<name>A0A931CIT4_9ACTN</name>
<dbReference type="InterPro" id="IPR036663">
    <property type="entry name" value="Fumarylacetoacetase_C_sf"/>
</dbReference>
<keyword evidence="1" id="KW-0479">Metal-binding</keyword>
<evidence type="ECO:0000256" key="1">
    <source>
        <dbReference type="ARBA" id="ARBA00022723"/>
    </source>
</evidence>
<gene>
    <name evidence="3" type="ORF">I4J89_44190</name>
</gene>
<organism evidence="3 4">
    <name type="scientific">Actinoplanes aureus</name>
    <dbReference type="NCBI Taxonomy" id="2792083"/>
    <lineage>
        <taxon>Bacteria</taxon>
        <taxon>Bacillati</taxon>
        <taxon>Actinomycetota</taxon>
        <taxon>Actinomycetes</taxon>
        <taxon>Micromonosporales</taxon>
        <taxon>Micromonosporaceae</taxon>
        <taxon>Actinoplanes</taxon>
    </lineage>
</organism>
<comment type="caution">
    <text evidence="3">The sequence shown here is derived from an EMBL/GenBank/DDBJ whole genome shotgun (WGS) entry which is preliminary data.</text>
</comment>
<dbReference type="EMBL" id="JADQTO010000038">
    <property type="protein sequence ID" value="MBG0568447.1"/>
    <property type="molecule type" value="Genomic_DNA"/>
</dbReference>
<accession>A0A931CIT4</accession>
<keyword evidence="3" id="KW-0378">Hydrolase</keyword>
<sequence>MIARLSQILTLSPGGVILTGNPAGVGMGRTPPRYLQPGDTLTTIIEGLGMLHQQFTTPAQATA</sequence>
<evidence type="ECO:0000313" key="4">
    <source>
        <dbReference type="Proteomes" id="UP000598146"/>
    </source>
</evidence>
<feature type="domain" description="Fumarylacetoacetase-like C-terminal" evidence="2">
    <location>
        <begin position="1"/>
        <end position="55"/>
    </location>
</feature>
<dbReference type="GO" id="GO:0046872">
    <property type="term" value="F:metal ion binding"/>
    <property type="evidence" value="ECO:0007669"/>
    <property type="project" value="UniProtKB-KW"/>
</dbReference>
<dbReference type="Pfam" id="PF01557">
    <property type="entry name" value="FAA_hydrolase"/>
    <property type="match status" value="1"/>
</dbReference>
<evidence type="ECO:0000259" key="2">
    <source>
        <dbReference type="Pfam" id="PF01557"/>
    </source>
</evidence>
<dbReference type="Gene3D" id="3.90.850.10">
    <property type="entry name" value="Fumarylacetoacetase-like, C-terminal domain"/>
    <property type="match status" value="1"/>
</dbReference>
<protein>
    <submittedName>
        <fullName evidence="3">Fumarylacetoacetate hydrolase family protein</fullName>
    </submittedName>
</protein>
<dbReference type="SUPFAM" id="SSF56529">
    <property type="entry name" value="FAH"/>
    <property type="match status" value="1"/>
</dbReference>
<proteinExistence type="predicted"/>
<evidence type="ECO:0000313" key="3">
    <source>
        <dbReference type="EMBL" id="MBG0568447.1"/>
    </source>
</evidence>
<dbReference type="InterPro" id="IPR011234">
    <property type="entry name" value="Fumarylacetoacetase-like_C"/>
</dbReference>
<dbReference type="PANTHER" id="PTHR11820">
    <property type="entry name" value="ACYLPYRUVASE"/>
    <property type="match status" value="1"/>
</dbReference>
<dbReference type="AlphaFoldDB" id="A0A931CIT4"/>
<dbReference type="GO" id="GO:0016787">
    <property type="term" value="F:hydrolase activity"/>
    <property type="evidence" value="ECO:0007669"/>
    <property type="project" value="UniProtKB-KW"/>
</dbReference>